<proteinExistence type="predicted"/>
<gene>
    <name evidence="1" type="ORF">QTG54_001535</name>
</gene>
<sequence>MPRKYSFFYSLIVGSATAGGAVVTAFATAKPLVVRDAPFNSKAPQLIDEEVIAAPILEPEDDDDSPPDDDDEFDPICRVVASSDNKLPPMLASKLSPSSRQLFQQLDLLYTAQSKKELRELSYLQPDSTDSMPFDMTQVDAESRIPMKHDDHETKLISTIKRSLDDGGYKLMDKRDLDLCSALNAGYLLRLSLFPDLRNLDCIGEEFYPELYTDSSEGSDPMKQLILDGKVLLFRRGYTKEVTTGRLLLPKLDYFQTSLVQRSTGSVTRKLAVFERRLEDFITNVVTQVNDYLQHLNEFLTQKCSDLVYDVLDSVGLSNNTFVVNMMPKNDTICFTDNTKPNGSGSKSDTSKTTYVRGNKIFKLNRYELGSSFDINDAKISPFLLCEMGNETSPVERDIYDAIDAGKIDSASIYKSSAVRLLERISIENYVDFFSKKGRKNLVTNYFKYSTLLEPSYEEVVVISRPTKKVLKRITPPKWMYDAAKIFDMEDRMPILKNATSKDADDGMEALEIRAFNDVPMANILAVSPKNKLVFRPADAFVFDFVSVATFLALAGSLKFDSPKLDLLALVSITLFAVRTFFRYSNKYARYDLLVNKFLTSKLSHRGAGALNYLAQEANSQKALRAMCIRDWLRESDRVSTLAEGEVYINDKAFGGTSRVNIDIQAGLDDLREIEQFTSTNELIDDDAARAVIKRVWDKTFDD</sequence>
<keyword evidence="2" id="KW-1185">Reference proteome</keyword>
<protein>
    <submittedName>
        <fullName evidence="1">DUF3754 domain-containing protein</fullName>
    </submittedName>
</protein>
<dbReference type="PANTHER" id="PTHR33645:SF2">
    <property type="entry name" value="FAMILY PROTEIN, PUTATIVE (DUF3754)-RELATED"/>
    <property type="match status" value="1"/>
</dbReference>
<evidence type="ECO:0000313" key="1">
    <source>
        <dbReference type="EMBL" id="KAK1747572.1"/>
    </source>
</evidence>
<dbReference type="EMBL" id="JATAAI010000002">
    <property type="protein sequence ID" value="KAK1747572.1"/>
    <property type="molecule type" value="Genomic_DNA"/>
</dbReference>
<comment type="caution">
    <text evidence="1">The sequence shown here is derived from an EMBL/GenBank/DDBJ whole genome shotgun (WGS) entry which is preliminary data.</text>
</comment>
<dbReference type="InterPro" id="IPR022227">
    <property type="entry name" value="DUF3754"/>
</dbReference>
<dbReference type="Proteomes" id="UP001224775">
    <property type="component" value="Unassembled WGS sequence"/>
</dbReference>
<reference evidence="1" key="1">
    <citation type="submission" date="2023-06" db="EMBL/GenBank/DDBJ databases">
        <title>Survivors Of The Sea: Transcriptome response of Skeletonema marinoi to long-term dormancy.</title>
        <authorList>
            <person name="Pinder M.I.M."/>
            <person name="Kourtchenko O."/>
            <person name="Robertson E.K."/>
            <person name="Larsson T."/>
            <person name="Maumus F."/>
            <person name="Osuna-Cruz C.M."/>
            <person name="Vancaester E."/>
            <person name="Stenow R."/>
            <person name="Vandepoele K."/>
            <person name="Ploug H."/>
            <person name="Bruchert V."/>
            <person name="Godhe A."/>
            <person name="Topel M."/>
        </authorList>
    </citation>
    <scope>NUCLEOTIDE SEQUENCE</scope>
    <source>
        <strain evidence="1">R05AC</strain>
    </source>
</reference>
<organism evidence="1 2">
    <name type="scientific">Skeletonema marinoi</name>
    <dbReference type="NCBI Taxonomy" id="267567"/>
    <lineage>
        <taxon>Eukaryota</taxon>
        <taxon>Sar</taxon>
        <taxon>Stramenopiles</taxon>
        <taxon>Ochrophyta</taxon>
        <taxon>Bacillariophyta</taxon>
        <taxon>Coscinodiscophyceae</taxon>
        <taxon>Thalassiosirophycidae</taxon>
        <taxon>Thalassiosirales</taxon>
        <taxon>Skeletonemataceae</taxon>
        <taxon>Skeletonema</taxon>
        <taxon>Skeletonema marinoi-dohrnii complex</taxon>
    </lineage>
</organism>
<dbReference type="Pfam" id="PF12576">
    <property type="entry name" value="DUF3754"/>
    <property type="match status" value="1"/>
</dbReference>
<dbReference type="PANTHER" id="PTHR33645">
    <property type="entry name" value="AMINOPEPTIDASE (DUF3754)"/>
    <property type="match status" value="1"/>
</dbReference>
<dbReference type="AlphaFoldDB" id="A0AAD8YK37"/>
<evidence type="ECO:0000313" key="2">
    <source>
        <dbReference type="Proteomes" id="UP001224775"/>
    </source>
</evidence>
<name>A0AAD8YK37_9STRA</name>
<accession>A0AAD8YK37</accession>